<evidence type="ECO:0000313" key="1">
    <source>
        <dbReference type="EMBL" id="KAK0052678.1"/>
    </source>
</evidence>
<gene>
    <name evidence="1" type="ORF">Bpfe_017794</name>
</gene>
<reference evidence="1" key="2">
    <citation type="submission" date="2023-04" db="EMBL/GenBank/DDBJ databases">
        <authorList>
            <person name="Bu L."/>
            <person name="Lu L."/>
            <person name="Laidemitt M.R."/>
            <person name="Zhang S.M."/>
            <person name="Mutuku M."/>
            <person name="Mkoji G."/>
            <person name="Steinauer M."/>
            <person name="Loker E.S."/>
        </authorList>
    </citation>
    <scope>NUCLEOTIDE SEQUENCE</scope>
    <source>
        <strain evidence="1">KasaAsao</strain>
        <tissue evidence="1">Whole Snail</tissue>
    </source>
</reference>
<name>A0AAD8BDQ2_BIOPF</name>
<dbReference type="Proteomes" id="UP001233172">
    <property type="component" value="Unassembled WGS sequence"/>
</dbReference>
<dbReference type="AlphaFoldDB" id="A0AAD8BDQ2"/>
<evidence type="ECO:0000313" key="2">
    <source>
        <dbReference type="Proteomes" id="UP001233172"/>
    </source>
</evidence>
<proteinExistence type="predicted"/>
<protein>
    <submittedName>
        <fullName evidence="1">Uncharacterized protein</fullName>
    </submittedName>
</protein>
<comment type="caution">
    <text evidence="1">The sequence shown here is derived from an EMBL/GenBank/DDBJ whole genome shotgun (WGS) entry which is preliminary data.</text>
</comment>
<feature type="non-terminal residue" evidence="1">
    <location>
        <position position="1"/>
    </location>
</feature>
<organism evidence="1 2">
    <name type="scientific">Biomphalaria pfeifferi</name>
    <name type="common">Bloodfluke planorb</name>
    <name type="synonym">Freshwater snail</name>
    <dbReference type="NCBI Taxonomy" id="112525"/>
    <lineage>
        <taxon>Eukaryota</taxon>
        <taxon>Metazoa</taxon>
        <taxon>Spiralia</taxon>
        <taxon>Lophotrochozoa</taxon>
        <taxon>Mollusca</taxon>
        <taxon>Gastropoda</taxon>
        <taxon>Heterobranchia</taxon>
        <taxon>Euthyneura</taxon>
        <taxon>Panpulmonata</taxon>
        <taxon>Hygrophila</taxon>
        <taxon>Lymnaeoidea</taxon>
        <taxon>Planorbidae</taxon>
        <taxon>Biomphalaria</taxon>
    </lineage>
</organism>
<keyword evidence="2" id="KW-1185">Reference proteome</keyword>
<reference evidence="1" key="1">
    <citation type="journal article" date="2023" name="PLoS Negl. Trop. Dis.">
        <title>A genome sequence for Biomphalaria pfeifferi, the major vector snail for the human-infecting parasite Schistosoma mansoni.</title>
        <authorList>
            <person name="Bu L."/>
            <person name="Lu L."/>
            <person name="Laidemitt M.R."/>
            <person name="Zhang S.M."/>
            <person name="Mutuku M."/>
            <person name="Mkoji G."/>
            <person name="Steinauer M."/>
            <person name="Loker E.S."/>
        </authorList>
    </citation>
    <scope>NUCLEOTIDE SEQUENCE</scope>
    <source>
        <strain evidence="1">KasaAsao</strain>
    </source>
</reference>
<accession>A0AAD8BDQ2</accession>
<dbReference type="EMBL" id="JASAOG010000092">
    <property type="protein sequence ID" value="KAK0052678.1"/>
    <property type="molecule type" value="Genomic_DNA"/>
</dbReference>
<feature type="non-terminal residue" evidence="1">
    <location>
        <position position="70"/>
    </location>
</feature>
<sequence>NTTSIHDSVQPASFRLSPLHLSFSINAGSLGVLAQAVLDGSDVRVWVKWLLYDKSRYMETQQSSATPSGK</sequence>